<feature type="compositionally biased region" description="Basic and acidic residues" evidence="1">
    <location>
        <begin position="72"/>
        <end position="99"/>
    </location>
</feature>
<protein>
    <submittedName>
        <fullName evidence="2">Uncharacterized protein</fullName>
    </submittedName>
</protein>
<dbReference type="Proteomes" id="UP000887116">
    <property type="component" value="Unassembled WGS sequence"/>
</dbReference>
<dbReference type="EMBL" id="BMAO01023793">
    <property type="protein sequence ID" value="GFQ90984.1"/>
    <property type="molecule type" value="Genomic_DNA"/>
</dbReference>
<reference evidence="2" key="1">
    <citation type="submission" date="2020-07" db="EMBL/GenBank/DDBJ databases">
        <title>Multicomponent nature underlies the extraordinary mechanical properties of spider dragline silk.</title>
        <authorList>
            <person name="Kono N."/>
            <person name="Nakamura H."/>
            <person name="Mori M."/>
            <person name="Yoshida Y."/>
            <person name="Ohtoshi R."/>
            <person name="Malay A.D."/>
            <person name="Moran D.A.P."/>
            <person name="Tomita M."/>
            <person name="Numata K."/>
            <person name="Arakawa K."/>
        </authorList>
    </citation>
    <scope>NUCLEOTIDE SEQUENCE</scope>
</reference>
<feature type="region of interest" description="Disordered" evidence="1">
    <location>
        <begin position="72"/>
        <end position="158"/>
    </location>
</feature>
<sequence>MKLQRPIAIKTSRVAINNLQVVMKLMNSKRPMTRMGKKKLFPKMKLQRPIAIKTSRVAIKIFRCHETDELKTTDDKNGEEKIVSKNEIAKTNSNKDEPSSNKGSSGGHETDQSKTTDDKNGEEKIVSKNEIAKTNSNKDEPSSNKDLQVVMKLMNQND</sequence>
<comment type="caution">
    <text evidence="2">The sequence shown here is derived from an EMBL/GenBank/DDBJ whole genome shotgun (WGS) entry which is preliminary data.</text>
</comment>
<accession>A0A8X6HQF4</accession>
<feature type="compositionally biased region" description="Basic and acidic residues" evidence="1">
    <location>
        <begin position="108"/>
        <end position="143"/>
    </location>
</feature>
<proteinExistence type="predicted"/>
<evidence type="ECO:0000313" key="3">
    <source>
        <dbReference type="Proteomes" id="UP000887116"/>
    </source>
</evidence>
<organism evidence="2 3">
    <name type="scientific">Trichonephila clavata</name>
    <name type="common">Joro spider</name>
    <name type="synonym">Nephila clavata</name>
    <dbReference type="NCBI Taxonomy" id="2740835"/>
    <lineage>
        <taxon>Eukaryota</taxon>
        <taxon>Metazoa</taxon>
        <taxon>Ecdysozoa</taxon>
        <taxon>Arthropoda</taxon>
        <taxon>Chelicerata</taxon>
        <taxon>Arachnida</taxon>
        <taxon>Araneae</taxon>
        <taxon>Araneomorphae</taxon>
        <taxon>Entelegynae</taxon>
        <taxon>Araneoidea</taxon>
        <taxon>Nephilidae</taxon>
        <taxon>Trichonephila</taxon>
    </lineage>
</organism>
<evidence type="ECO:0000313" key="2">
    <source>
        <dbReference type="EMBL" id="GFQ90984.1"/>
    </source>
</evidence>
<gene>
    <name evidence="2" type="ORF">TNCT_630091</name>
</gene>
<keyword evidence="3" id="KW-1185">Reference proteome</keyword>
<name>A0A8X6HQF4_TRICU</name>
<dbReference type="AlphaFoldDB" id="A0A8X6HQF4"/>
<evidence type="ECO:0000256" key="1">
    <source>
        <dbReference type="SAM" id="MobiDB-lite"/>
    </source>
</evidence>